<dbReference type="NCBIfam" id="NF007922">
    <property type="entry name" value="PRK10637.1"/>
    <property type="match status" value="1"/>
</dbReference>
<keyword evidence="20" id="KW-1185">Reference proteome</keyword>
<feature type="binding site" evidence="14">
    <location>
        <begin position="22"/>
        <end position="23"/>
    </location>
    <ligand>
        <name>NAD(+)</name>
        <dbReference type="ChEBI" id="CHEBI:57540"/>
    </ligand>
</feature>
<comment type="pathway">
    <text evidence="14">Cofactor biosynthesis; adenosylcobalamin biosynthesis; sirohydrochlorin from precorrin-2: step 1/1.</text>
</comment>
<dbReference type="InterPro" id="IPR019478">
    <property type="entry name" value="Sirohaem_synthase_dimer_dom"/>
</dbReference>
<dbReference type="Pfam" id="PF14824">
    <property type="entry name" value="Sirohm_synth_M"/>
    <property type="match status" value="1"/>
</dbReference>
<evidence type="ECO:0000256" key="1">
    <source>
        <dbReference type="ARBA" id="ARBA00005010"/>
    </source>
</evidence>
<feature type="binding site" evidence="14">
    <location>
        <begin position="302"/>
        <end position="304"/>
    </location>
    <ligand>
        <name>S-adenosyl-L-methionine</name>
        <dbReference type="ChEBI" id="CHEBI:59789"/>
    </ligand>
</feature>
<evidence type="ECO:0000256" key="7">
    <source>
        <dbReference type="ARBA" id="ARBA00023002"/>
    </source>
</evidence>
<dbReference type="SUPFAM" id="SSF51735">
    <property type="entry name" value="NAD(P)-binding Rossmann-fold domains"/>
    <property type="match status" value="1"/>
</dbReference>
<keyword evidence="5 14" id="KW-0808">Transferase</keyword>
<dbReference type="NCBIfam" id="TIGR01469">
    <property type="entry name" value="cobA_cysG_Cterm"/>
    <property type="match status" value="1"/>
</dbReference>
<evidence type="ECO:0000256" key="6">
    <source>
        <dbReference type="ARBA" id="ARBA00022691"/>
    </source>
</evidence>
<name>A0ABR9G9G5_9GAMM</name>
<dbReference type="Gene3D" id="3.30.160.110">
    <property type="entry name" value="Siroheme synthase, domain 2"/>
    <property type="match status" value="1"/>
</dbReference>
<dbReference type="InterPro" id="IPR012409">
    <property type="entry name" value="Sirohaem_synth"/>
</dbReference>
<organism evidence="19 20">
    <name type="scientific">Dyella acidiphila</name>
    <dbReference type="NCBI Taxonomy" id="2775866"/>
    <lineage>
        <taxon>Bacteria</taxon>
        <taxon>Pseudomonadati</taxon>
        <taxon>Pseudomonadota</taxon>
        <taxon>Gammaproteobacteria</taxon>
        <taxon>Lysobacterales</taxon>
        <taxon>Rhodanobacteraceae</taxon>
        <taxon>Dyella</taxon>
    </lineage>
</organism>
<feature type="binding site" evidence="14">
    <location>
        <position position="226"/>
    </location>
    <ligand>
        <name>S-adenosyl-L-methionine</name>
        <dbReference type="ChEBI" id="CHEBI:59789"/>
    </ligand>
</feature>
<keyword evidence="9 14" id="KW-0456">Lyase</keyword>
<dbReference type="InterPro" id="IPR036291">
    <property type="entry name" value="NAD(P)-bd_dom_sf"/>
</dbReference>
<comment type="caution">
    <text evidence="14">Lacks conserved residue(s) required for the propagation of feature annotation.</text>
</comment>
<dbReference type="InterPro" id="IPR014776">
    <property type="entry name" value="4pyrrole_Mease_sub2"/>
</dbReference>
<evidence type="ECO:0000259" key="16">
    <source>
        <dbReference type="Pfam" id="PF00590"/>
    </source>
</evidence>
<dbReference type="HAMAP" id="MF_01646">
    <property type="entry name" value="Siroheme_synth"/>
    <property type="match status" value="1"/>
</dbReference>
<dbReference type="SUPFAM" id="SSF75615">
    <property type="entry name" value="Siroheme synthase middle domains-like"/>
    <property type="match status" value="1"/>
</dbReference>
<dbReference type="InterPro" id="IPR035996">
    <property type="entry name" value="4pyrrol_Methylase_sf"/>
</dbReference>
<feature type="domain" description="Sirohaem synthase dimerisation" evidence="17">
    <location>
        <begin position="150"/>
        <end position="207"/>
    </location>
</feature>
<evidence type="ECO:0000256" key="15">
    <source>
        <dbReference type="RuleBase" id="RU003960"/>
    </source>
</evidence>
<keyword evidence="4 14" id="KW-0489">Methyltransferase</keyword>
<dbReference type="CDD" id="cd11642">
    <property type="entry name" value="SUMT"/>
    <property type="match status" value="1"/>
</dbReference>
<comment type="pathway">
    <text evidence="1 14">Porphyrin-containing compound metabolism; siroheme biosynthesis; sirohydrochlorin from precorrin-2: step 1/1.</text>
</comment>
<dbReference type="Pfam" id="PF00590">
    <property type="entry name" value="TP_methylase"/>
    <property type="match status" value="1"/>
</dbReference>
<keyword evidence="7 14" id="KW-0560">Oxidoreductase</keyword>
<dbReference type="PROSITE" id="PS00839">
    <property type="entry name" value="SUMT_1"/>
    <property type="match status" value="1"/>
</dbReference>
<feature type="binding site" evidence="14">
    <location>
        <position position="384"/>
    </location>
    <ligand>
        <name>S-adenosyl-L-methionine</name>
        <dbReference type="ChEBI" id="CHEBI:59789"/>
    </ligand>
</feature>
<comment type="catalytic activity">
    <reaction evidence="14">
        <text>siroheme + 2 H(+) = sirohydrochlorin + Fe(2+)</text>
        <dbReference type="Rhea" id="RHEA:24360"/>
        <dbReference type="ChEBI" id="CHEBI:15378"/>
        <dbReference type="ChEBI" id="CHEBI:29033"/>
        <dbReference type="ChEBI" id="CHEBI:58351"/>
        <dbReference type="ChEBI" id="CHEBI:60052"/>
        <dbReference type="EC" id="4.99.1.4"/>
    </reaction>
</comment>
<evidence type="ECO:0000259" key="18">
    <source>
        <dbReference type="Pfam" id="PF14824"/>
    </source>
</evidence>
<dbReference type="Pfam" id="PF13241">
    <property type="entry name" value="NAD_binding_7"/>
    <property type="match status" value="1"/>
</dbReference>
<comment type="pathway">
    <text evidence="14">Porphyrin-containing compound metabolism; siroheme biosynthesis; siroheme from sirohydrochlorin: step 1/1.</text>
</comment>
<comment type="similarity">
    <text evidence="14">In the N-terminal section; belongs to the precorrin-2 dehydrogenase / sirohydrochlorin ferrochelatase family.</text>
</comment>
<feature type="binding site" evidence="14">
    <location>
        <position position="413"/>
    </location>
    <ligand>
        <name>S-adenosyl-L-methionine</name>
        <dbReference type="ChEBI" id="CHEBI:59789"/>
    </ligand>
</feature>
<reference evidence="19 20" key="1">
    <citation type="submission" date="2020-09" db="EMBL/GenBank/DDBJ databases">
        <title>Dyella sp. 7MK23 isolated from forest soil.</title>
        <authorList>
            <person name="Fu J."/>
        </authorList>
    </citation>
    <scope>NUCLEOTIDE SEQUENCE [LARGE SCALE GENOMIC DNA]</scope>
    <source>
        <strain evidence="19 20">7MK23</strain>
    </source>
</reference>
<feature type="active site" description="Proton donor" evidence="14">
    <location>
        <position position="271"/>
    </location>
</feature>
<dbReference type="RefSeq" id="WP_192555742.1">
    <property type="nucleotide sequence ID" value="NZ_JACZZA010000005.1"/>
</dbReference>
<feature type="binding site" evidence="14">
    <location>
        <position position="307"/>
    </location>
    <ligand>
        <name>S-adenosyl-L-methionine</name>
        <dbReference type="ChEBI" id="CHEBI:59789"/>
    </ligand>
</feature>
<evidence type="ECO:0000256" key="12">
    <source>
        <dbReference type="ARBA" id="ARBA00025705"/>
    </source>
</evidence>
<dbReference type="EMBL" id="JACZZA010000005">
    <property type="protein sequence ID" value="MBE1160690.1"/>
    <property type="molecule type" value="Genomic_DNA"/>
</dbReference>
<gene>
    <name evidence="19" type="primary">cobA</name>
    <name evidence="14" type="synonym">cysG</name>
    <name evidence="19" type="ORF">IGX34_09840</name>
</gene>
<dbReference type="InterPro" id="IPR006367">
    <property type="entry name" value="Sirohaem_synthase_N"/>
</dbReference>
<feature type="region of interest" description="Uroporphyrinogen-III C-methyltransferase" evidence="14">
    <location>
        <begin position="217"/>
        <end position="480"/>
    </location>
</feature>
<dbReference type="Gene3D" id="1.10.8.210">
    <property type="entry name" value="Sirohaem synthase, dimerisation domain"/>
    <property type="match status" value="1"/>
</dbReference>
<dbReference type="SUPFAM" id="SSF53790">
    <property type="entry name" value="Tetrapyrrole methylase"/>
    <property type="match status" value="1"/>
</dbReference>
<evidence type="ECO:0000256" key="2">
    <source>
        <dbReference type="ARBA" id="ARBA00005879"/>
    </source>
</evidence>
<comment type="caution">
    <text evidence="19">The sequence shown here is derived from an EMBL/GenBank/DDBJ whole genome shotgun (WGS) entry which is preliminary data.</text>
</comment>
<keyword evidence="3 14" id="KW-0169">Cobalamin biosynthesis</keyword>
<dbReference type="NCBIfam" id="TIGR01470">
    <property type="entry name" value="cysG_Nterm"/>
    <property type="match status" value="1"/>
</dbReference>
<dbReference type="PANTHER" id="PTHR45790:SF1">
    <property type="entry name" value="SIROHEME SYNTHASE"/>
    <property type="match status" value="1"/>
</dbReference>
<dbReference type="Proteomes" id="UP000651010">
    <property type="component" value="Unassembled WGS sequence"/>
</dbReference>
<dbReference type="NCBIfam" id="NF004790">
    <property type="entry name" value="PRK06136.1"/>
    <property type="match status" value="1"/>
</dbReference>
<evidence type="ECO:0000256" key="13">
    <source>
        <dbReference type="ARBA" id="ARBA00047561"/>
    </source>
</evidence>
<evidence type="ECO:0000256" key="3">
    <source>
        <dbReference type="ARBA" id="ARBA00022573"/>
    </source>
</evidence>
<evidence type="ECO:0000259" key="17">
    <source>
        <dbReference type="Pfam" id="PF10414"/>
    </source>
</evidence>
<dbReference type="InterPro" id="IPR003043">
    <property type="entry name" value="Uropor_MeTrfase_CS"/>
</dbReference>
<feature type="binding site" evidence="14">
    <location>
        <begin position="332"/>
        <end position="333"/>
    </location>
    <ligand>
        <name>S-adenosyl-L-methionine</name>
        <dbReference type="ChEBI" id="CHEBI:59789"/>
    </ligand>
</feature>
<comment type="similarity">
    <text evidence="14">In the C-terminal section; belongs to the precorrin methyltransferase family.</text>
</comment>
<keyword evidence="11 14" id="KW-0511">Multifunctional enzyme</keyword>
<keyword evidence="8 14" id="KW-0520">NAD</keyword>
<evidence type="ECO:0000313" key="20">
    <source>
        <dbReference type="Proteomes" id="UP000651010"/>
    </source>
</evidence>
<proteinExistence type="inferred from homology"/>
<evidence type="ECO:0000256" key="11">
    <source>
        <dbReference type="ARBA" id="ARBA00023268"/>
    </source>
</evidence>
<feature type="domain" description="Siroheme synthase central" evidence="18">
    <location>
        <begin position="121"/>
        <end position="146"/>
    </location>
</feature>
<evidence type="ECO:0000256" key="9">
    <source>
        <dbReference type="ARBA" id="ARBA00023239"/>
    </source>
</evidence>
<dbReference type="InterPro" id="IPR006366">
    <property type="entry name" value="CobA/CysG_C"/>
</dbReference>
<dbReference type="PIRSF" id="PIRSF036426">
    <property type="entry name" value="Sirohaem_synth"/>
    <property type="match status" value="1"/>
</dbReference>
<dbReference type="EC" id="1.3.1.76" evidence="14"/>
<feature type="active site" description="Proton acceptor" evidence="14">
    <location>
        <position position="249"/>
    </location>
</feature>
<comment type="pathway">
    <text evidence="14">Cofactor biosynthesis; adenosylcobalamin biosynthesis; precorrin-2 from uroporphyrinogen III: step 1/1.</text>
</comment>
<evidence type="ECO:0000256" key="10">
    <source>
        <dbReference type="ARBA" id="ARBA00023244"/>
    </source>
</evidence>
<sequence length="480" mass="51540">MKLYPLFADLKGLPVLVVGGGAVAERKIEALLEAGAQVRVGAQQLSGNLLEWSAQERIAFIGDTFQPAWLDGVWLAIAATDDRTLNAQVAAAATERRIFANVVDDPGLSRFQVPAVVDRAPLTIAISTAGAAPVLARRVRETLESQLDHALGALVGLAQRYRVRIVQRWPELAARRVFYDWLHDGPVLSLLRNARAEEAEQLLVQALAAEDVVSASGSVLLVGAGPGDPGLLTLHALRALNRADVILYDRLVSDAVLALARRDAERVDVGKRCGGRHTQQAQIHQLLLQYVQAGRRVVRLKGGDPFVFGRGGEEMAFLQQHGIAYEVVPGITAAMACAAYAGIPLTHREHAQSVHLLTGHGKDSLDAMDWPALAQSHQTLVVYMGVATLELLTQRLLEHGRHPDTPFALIENGTLAQQRVVSGVLHELPVRAQAQGIHPPALLIIGEVAAMAHAHAWFGQQTTATSHTSLPTSTEAGAHA</sequence>
<keyword evidence="6 14" id="KW-0949">S-adenosyl-L-methionine</keyword>
<dbReference type="EC" id="4.99.1.4" evidence="14"/>
<dbReference type="GO" id="GO:0032259">
    <property type="term" value="P:methylation"/>
    <property type="evidence" value="ECO:0007669"/>
    <property type="project" value="UniProtKB-KW"/>
</dbReference>
<comment type="catalytic activity">
    <reaction evidence="14">
        <text>uroporphyrinogen III + 2 S-adenosyl-L-methionine = precorrin-2 + 2 S-adenosyl-L-homocysteine + H(+)</text>
        <dbReference type="Rhea" id="RHEA:32459"/>
        <dbReference type="ChEBI" id="CHEBI:15378"/>
        <dbReference type="ChEBI" id="CHEBI:57308"/>
        <dbReference type="ChEBI" id="CHEBI:57856"/>
        <dbReference type="ChEBI" id="CHEBI:58827"/>
        <dbReference type="ChEBI" id="CHEBI:59789"/>
        <dbReference type="EC" id="2.1.1.107"/>
    </reaction>
</comment>
<evidence type="ECO:0000256" key="14">
    <source>
        <dbReference type="HAMAP-Rule" id="MF_01646"/>
    </source>
</evidence>
<evidence type="ECO:0000313" key="19">
    <source>
        <dbReference type="EMBL" id="MBE1160690.1"/>
    </source>
</evidence>
<dbReference type="Pfam" id="PF10414">
    <property type="entry name" value="CysG_dimeriser"/>
    <property type="match status" value="1"/>
</dbReference>
<evidence type="ECO:0000256" key="8">
    <source>
        <dbReference type="ARBA" id="ARBA00023027"/>
    </source>
</evidence>
<dbReference type="Gene3D" id="3.40.50.720">
    <property type="entry name" value="NAD(P)-binding Rossmann-like Domain"/>
    <property type="match status" value="1"/>
</dbReference>
<dbReference type="InterPro" id="IPR037115">
    <property type="entry name" value="Sirohaem_synt_dimer_dom_sf"/>
</dbReference>
<dbReference type="InterPro" id="IPR028281">
    <property type="entry name" value="Sirohaem_synthase_central"/>
</dbReference>
<feature type="domain" description="Tetrapyrrole methylase" evidence="16">
    <location>
        <begin position="219"/>
        <end position="428"/>
    </location>
</feature>
<feature type="region of interest" description="Precorrin-2 dehydrogenase / sirohydrochlorin ferrochelatase" evidence="14">
    <location>
        <begin position="1"/>
        <end position="203"/>
    </location>
</feature>
<comment type="pathway">
    <text evidence="12 14">Porphyrin-containing compound metabolism; siroheme biosynthesis; precorrin-2 from uroporphyrinogen III: step 1/1.</text>
</comment>
<dbReference type="PANTHER" id="PTHR45790">
    <property type="entry name" value="SIROHEME SYNTHASE-RELATED"/>
    <property type="match status" value="1"/>
</dbReference>
<dbReference type="EC" id="2.1.1.107" evidence="14"/>
<protein>
    <recommendedName>
        <fullName evidence="14">Siroheme synthase</fullName>
    </recommendedName>
    <domain>
        <recommendedName>
            <fullName evidence="14">Uroporphyrinogen-III C-methyltransferase</fullName>
            <shortName evidence="14">Urogen III methylase</shortName>
            <ecNumber evidence="14">2.1.1.107</ecNumber>
        </recommendedName>
        <alternativeName>
            <fullName evidence="14">SUMT</fullName>
        </alternativeName>
        <alternativeName>
            <fullName evidence="14">Uroporphyrinogen III methylase</fullName>
            <shortName evidence="14">UROM</shortName>
        </alternativeName>
    </domain>
    <domain>
        <recommendedName>
            <fullName evidence="14">Precorrin-2 dehydrogenase</fullName>
            <ecNumber evidence="14">1.3.1.76</ecNumber>
        </recommendedName>
    </domain>
    <domain>
        <recommendedName>
            <fullName evidence="14">Sirohydrochlorin ferrochelatase</fullName>
            <ecNumber evidence="14">4.99.1.4</ecNumber>
        </recommendedName>
    </domain>
</protein>
<dbReference type="InterPro" id="IPR014777">
    <property type="entry name" value="4pyrrole_Mease_sub1"/>
</dbReference>
<evidence type="ECO:0000256" key="4">
    <source>
        <dbReference type="ARBA" id="ARBA00022603"/>
    </source>
</evidence>
<comment type="catalytic activity">
    <reaction evidence="13 14">
        <text>precorrin-2 + NAD(+) = sirohydrochlorin + NADH + 2 H(+)</text>
        <dbReference type="Rhea" id="RHEA:15613"/>
        <dbReference type="ChEBI" id="CHEBI:15378"/>
        <dbReference type="ChEBI" id="CHEBI:57540"/>
        <dbReference type="ChEBI" id="CHEBI:57945"/>
        <dbReference type="ChEBI" id="CHEBI:58351"/>
        <dbReference type="ChEBI" id="CHEBI:58827"/>
        <dbReference type="EC" id="1.3.1.76"/>
    </reaction>
</comment>
<evidence type="ECO:0000256" key="5">
    <source>
        <dbReference type="ARBA" id="ARBA00022679"/>
    </source>
</evidence>
<comment type="similarity">
    <text evidence="2 15">Belongs to the precorrin methyltransferase family.</text>
</comment>
<dbReference type="InterPro" id="IPR000878">
    <property type="entry name" value="4pyrrol_Mease"/>
</dbReference>
<accession>A0ABR9G9G5</accession>
<keyword evidence="10 14" id="KW-0627">Porphyrin biosynthesis</keyword>
<dbReference type="InterPro" id="IPR050161">
    <property type="entry name" value="Siro_Cobalamin_biosynth"/>
</dbReference>
<comment type="function">
    <text evidence="14">Multifunctional enzyme that catalyzes the SAM-dependent methylations of uroporphyrinogen III at position C-2 and C-7 to form precorrin-2 via precorrin-1. Then it catalyzes the NAD-dependent ring dehydrogenation of precorrin-2 to yield sirohydrochlorin. Finally, it catalyzes the ferrochelation of sirohydrochlorin to yield siroheme.</text>
</comment>
<dbReference type="PROSITE" id="PS00840">
    <property type="entry name" value="SUMT_2"/>
    <property type="match status" value="1"/>
</dbReference>
<feature type="binding site" evidence="14">
    <location>
        <begin position="43"/>
        <end position="44"/>
    </location>
    <ligand>
        <name>NAD(+)</name>
        <dbReference type="ChEBI" id="CHEBI:57540"/>
    </ligand>
</feature>
<dbReference type="Gene3D" id="3.40.1010.10">
    <property type="entry name" value="Cobalt-precorrin-4 Transmethylase, Domain 1"/>
    <property type="match status" value="1"/>
</dbReference>
<dbReference type="GO" id="GO:0004851">
    <property type="term" value="F:uroporphyrin-III C-methyltransferase activity"/>
    <property type="evidence" value="ECO:0007669"/>
    <property type="project" value="UniProtKB-EC"/>
</dbReference>
<dbReference type="Gene3D" id="3.30.950.10">
    <property type="entry name" value="Methyltransferase, Cobalt-precorrin-4 Transmethylase, Domain 2"/>
    <property type="match status" value="1"/>
</dbReference>